<keyword evidence="2 3" id="KW-0539">Nucleus</keyword>
<feature type="domain" description="HMG box" evidence="5">
    <location>
        <begin position="28"/>
        <end position="94"/>
    </location>
</feature>
<evidence type="ECO:0000313" key="7">
    <source>
        <dbReference type="Proteomes" id="UP000001568"/>
    </source>
</evidence>
<dbReference type="STRING" id="436017.A4RY93"/>
<evidence type="ECO:0000256" key="2">
    <source>
        <dbReference type="ARBA" id="ARBA00023242"/>
    </source>
</evidence>
<dbReference type="InterPro" id="IPR036910">
    <property type="entry name" value="HMG_box_dom_sf"/>
</dbReference>
<proteinExistence type="predicted"/>
<accession>A4RY93</accession>
<organism evidence="6 7">
    <name type="scientific">Ostreococcus lucimarinus (strain CCE9901)</name>
    <dbReference type="NCBI Taxonomy" id="436017"/>
    <lineage>
        <taxon>Eukaryota</taxon>
        <taxon>Viridiplantae</taxon>
        <taxon>Chlorophyta</taxon>
        <taxon>Mamiellophyceae</taxon>
        <taxon>Mamiellales</taxon>
        <taxon>Bathycoccaceae</taxon>
        <taxon>Ostreococcus</taxon>
    </lineage>
</organism>
<protein>
    <recommendedName>
        <fullName evidence="5">HMG box domain-containing protein</fullName>
    </recommendedName>
</protein>
<keyword evidence="7" id="KW-1185">Reference proteome</keyword>
<dbReference type="HOGENOM" id="CLU_082854_10_2_1"/>
<dbReference type="RefSeq" id="XP_001418346.1">
    <property type="nucleotide sequence ID" value="XM_001418309.1"/>
</dbReference>
<dbReference type="eggNOG" id="KOG0381">
    <property type="taxonomic scope" value="Eukaryota"/>
</dbReference>
<dbReference type="InterPro" id="IPR050342">
    <property type="entry name" value="HMGB"/>
</dbReference>
<evidence type="ECO:0000256" key="3">
    <source>
        <dbReference type="PROSITE-ProRule" id="PRU00267"/>
    </source>
</evidence>
<reference evidence="6 7" key="1">
    <citation type="journal article" date="2007" name="Proc. Natl. Acad. Sci. U.S.A.">
        <title>The tiny eukaryote Ostreococcus provides genomic insights into the paradox of plankton speciation.</title>
        <authorList>
            <person name="Palenik B."/>
            <person name="Grimwood J."/>
            <person name="Aerts A."/>
            <person name="Rouze P."/>
            <person name="Salamov A."/>
            <person name="Putnam N."/>
            <person name="Dupont C."/>
            <person name="Jorgensen R."/>
            <person name="Derelle E."/>
            <person name="Rombauts S."/>
            <person name="Zhou K."/>
            <person name="Otillar R."/>
            <person name="Merchant S.S."/>
            <person name="Podell S."/>
            <person name="Gaasterland T."/>
            <person name="Napoli C."/>
            <person name="Gendler K."/>
            <person name="Manuell A."/>
            <person name="Tai V."/>
            <person name="Vallon O."/>
            <person name="Piganeau G."/>
            <person name="Jancek S."/>
            <person name="Heijde M."/>
            <person name="Jabbari K."/>
            <person name="Bowler C."/>
            <person name="Lohr M."/>
            <person name="Robbens S."/>
            <person name="Werner G."/>
            <person name="Dubchak I."/>
            <person name="Pazour G.J."/>
            <person name="Ren Q."/>
            <person name="Paulsen I."/>
            <person name="Delwiche C."/>
            <person name="Schmutz J."/>
            <person name="Rokhsar D."/>
            <person name="Van de Peer Y."/>
            <person name="Moreau H."/>
            <person name="Grigoriev I.V."/>
        </authorList>
    </citation>
    <scope>NUCLEOTIDE SEQUENCE [LARGE SCALE GENOMIC DNA]</scope>
    <source>
        <strain evidence="6 7">CCE9901</strain>
    </source>
</reference>
<dbReference type="GO" id="GO:0003677">
    <property type="term" value="F:DNA binding"/>
    <property type="evidence" value="ECO:0007669"/>
    <property type="project" value="UniProtKB-UniRule"/>
</dbReference>
<dbReference type="PROSITE" id="PS50118">
    <property type="entry name" value="HMG_BOX_2"/>
    <property type="match status" value="1"/>
</dbReference>
<evidence type="ECO:0000256" key="4">
    <source>
        <dbReference type="SAM" id="MobiDB-lite"/>
    </source>
</evidence>
<name>A4RY93_OSTLU</name>
<evidence type="ECO:0000259" key="5">
    <source>
        <dbReference type="PROSITE" id="PS50118"/>
    </source>
</evidence>
<dbReference type="FunFam" id="1.10.30.10:FF:000016">
    <property type="entry name" value="FACT complex subunit SSRP1"/>
    <property type="match status" value="1"/>
</dbReference>
<evidence type="ECO:0000313" key="6">
    <source>
        <dbReference type="EMBL" id="ABO96639.1"/>
    </source>
</evidence>
<dbReference type="InterPro" id="IPR009071">
    <property type="entry name" value="HMG_box_dom"/>
</dbReference>
<evidence type="ECO:0000256" key="1">
    <source>
        <dbReference type="ARBA" id="ARBA00023125"/>
    </source>
</evidence>
<dbReference type="SUPFAM" id="SSF47095">
    <property type="entry name" value="HMG-box"/>
    <property type="match status" value="1"/>
</dbReference>
<dbReference type="GO" id="GO:0006357">
    <property type="term" value="P:regulation of transcription by RNA polymerase II"/>
    <property type="evidence" value="ECO:0007669"/>
    <property type="project" value="TreeGrafter"/>
</dbReference>
<dbReference type="KEGG" id="olu:OSTLU_31946"/>
<dbReference type="Gramene" id="ABO96639">
    <property type="protein sequence ID" value="ABO96639"/>
    <property type="gene ID" value="OSTLU_31946"/>
</dbReference>
<dbReference type="SMART" id="SM00398">
    <property type="entry name" value="HMG"/>
    <property type="match status" value="1"/>
</dbReference>
<sequence length="95" mass="10539">MAKIAAKKTTKTKKTAVKAKKVKDPNAPKRPLSAYMFFAKDQRAAILKKNPSFGVTDVAKALGAQWAKTTDKSKYEAEAAKDKKRYEAAMAKYKK</sequence>
<gene>
    <name evidence="6" type="primary">HMGB3504</name>
    <name evidence="6" type="ORF">OSTLU_31946</name>
</gene>
<dbReference type="Pfam" id="PF00505">
    <property type="entry name" value="HMG_box"/>
    <property type="match status" value="1"/>
</dbReference>
<feature type="compositionally biased region" description="Basic residues" evidence="4">
    <location>
        <begin position="1"/>
        <end position="21"/>
    </location>
</feature>
<dbReference type="EMBL" id="CP000586">
    <property type="protein sequence ID" value="ABO96639.1"/>
    <property type="molecule type" value="Genomic_DNA"/>
</dbReference>
<dbReference type="AlphaFoldDB" id="A4RY93"/>
<dbReference type="GO" id="GO:0005634">
    <property type="term" value="C:nucleus"/>
    <property type="evidence" value="ECO:0007669"/>
    <property type="project" value="UniProtKB-UniRule"/>
</dbReference>
<feature type="DNA-binding region" description="HMG box" evidence="3">
    <location>
        <begin position="28"/>
        <end position="94"/>
    </location>
</feature>
<dbReference type="GeneID" id="5002289"/>
<dbReference type="PANTHER" id="PTHR48112:SF22">
    <property type="entry name" value="MITOCHONDRIAL TRANSCRIPTION FACTOR A, ISOFORM B"/>
    <property type="match status" value="1"/>
</dbReference>
<feature type="region of interest" description="Disordered" evidence="4">
    <location>
        <begin position="1"/>
        <end position="28"/>
    </location>
</feature>
<dbReference type="OMA" id="MKNMGGK"/>
<dbReference type="Gene3D" id="1.10.30.10">
    <property type="entry name" value="High mobility group box domain"/>
    <property type="match status" value="1"/>
</dbReference>
<dbReference type="PANTHER" id="PTHR48112">
    <property type="entry name" value="HIGH MOBILITY GROUP PROTEIN DSP1"/>
    <property type="match status" value="1"/>
</dbReference>
<keyword evidence="1 3" id="KW-0238">DNA-binding</keyword>
<dbReference type="OrthoDB" id="564408at2759"/>
<dbReference type="Proteomes" id="UP000001568">
    <property type="component" value="Chromosome 6"/>
</dbReference>